<reference evidence="1 2" key="1">
    <citation type="journal article" date="2023" name="Nucleic Acids Res.">
        <title>The hologenome of Daphnia magna reveals possible DNA methylation and microbiome-mediated evolution of the host genome.</title>
        <authorList>
            <person name="Chaturvedi A."/>
            <person name="Li X."/>
            <person name="Dhandapani V."/>
            <person name="Marshall H."/>
            <person name="Kissane S."/>
            <person name="Cuenca-Cambronero M."/>
            <person name="Asole G."/>
            <person name="Calvet F."/>
            <person name="Ruiz-Romero M."/>
            <person name="Marangio P."/>
            <person name="Guigo R."/>
            <person name="Rago D."/>
            <person name="Mirbahai L."/>
            <person name="Eastwood N."/>
            <person name="Colbourne J.K."/>
            <person name="Zhou J."/>
            <person name="Mallon E."/>
            <person name="Orsini L."/>
        </authorList>
    </citation>
    <scope>NUCLEOTIDE SEQUENCE [LARGE SCALE GENOMIC DNA]</scope>
    <source>
        <strain evidence="1">LRV0_1</strain>
    </source>
</reference>
<protein>
    <submittedName>
        <fullName evidence="1">Uncharacterized protein</fullName>
    </submittedName>
</protein>
<comment type="caution">
    <text evidence="1">The sequence shown here is derived from an EMBL/GenBank/DDBJ whole genome shotgun (WGS) entry which is preliminary data.</text>
</comment>
<dbReference type="EMBL" id="JAOYFB010000003">
    <property type="protein sequence ID" value="KAK4011262.1"/>
    <property type="molecule type" value="Genomic_DNA"/>
</dbReference>
<proteinExistence type="predicted"/>
<keyword evidence="2" id="KW-1185">Reference proteome</keyword>
<evidence type="ECO:0000313" key="2">
    <source>
        <dbReference type="Proteomes" id="UP001234178"/>
    </source>
</evidence>
<accession>A0ABQ9ZEB3</accession>
<dbReference type="Proteomes" id="UP001234178">
    <property type="component" value="Unassembled WGS sequence"/>
</dbReference>
<gene>
    <name evidence="1" type="ORF">OUZ56_020375</name>
</gene>
<evidence type="ECO:0000313" key="1">
    <source>
        <dbReference type="EMBL" id="KAK4011262.1"/>
    </source>
</evidence>
<sequence length="122" mass="13816">MHFLTLTVQVGNAANGASGWFLDASWIVSEKKPRPDRHLKLKHTWVALIRAGCCIMADLLFCPKSRHKEALNQDVSFERTSSVSGGMSLFACSHHPDAITYSRFREIHWTLSMSLNSQWQTL</sequence>
<name>A0ABQ9ZEB3_9CRUS</name>
<organism evidence="1 2">
    <name type="scientific">Daphnia magna</name>
    <dbReference type="NCBI Taxonomy" id="35525"/>
    <lineage>
        <taxon>Eukaryota</taxon>
        <taxon>Metazoa</taxon>
        <taxon>Ecdysozoa</taxon>
        <taxon>Arthropoda</taxon>
        <taxon>Crustacea</taxon>
        <taxon>Branchiopoda</taxon>
        <taxon>Diplostraca</taxon>
        <taxon>Cladocera</taxon>
        <taxon>Anomopoda</taxon>
        <taxon>Daphniidae</taxon>
        <taxon>Daphnia</taxon>
    </lineage>
</organism>